<comment type="caution">
    <text evidence="1">The sequence shown here is derived from an EMBL/GenBank/DDBJ whole genome shotgun (WGS) entry which is preliminary data.</text>
</comment>
<reference evidence="2" key="1">
    <citation type="submission" date="2016-06" db="EMBL/GenBank/DDBJ databases">
        <title>Parallel loss of symbiosis genes in relatives of nitrogen-fixing non-legume Parasponia.</title>
        <authorList>
            <person name="Van Velzen R."/>
            <person name="Holmer R."/>
            <person name="Bu F."/>
            <person name="Rutten L."/>
            <person name="Van Zeijl A."/>
            <person name="Liu W."/>
            <person name="Santuari L."/>
            <person name="Cao Q."/>
            <person name="Sharma T."/>
            <person name="Shen D."/>
            <person name="Roswanjaya Y."/>
            <person name="Wardhani T."/>
            <person name="Kalhor M.S."/>
            <person name="Jansen J."/>
            <person name="Van den Hoogen J."/>
            <person name="Gungor B."/>
            <person name="Hartog M."/>
            <person name="Hontelez J."/>
            <person name="Verver J."/>
            <person name="Yang W.-C."/>
            <person name="Schijlen E."/>
            <person name="Repin R."/>
            <person name="Schilthuizen M."/>
            <person name="Schranz E."/>
            <person name="Heidstra R."/>
            <person name="Miyata K."/>
            <person name="Fedorova E."/>
            <person name="Kohlen W."/>
            <person name="Bisseling T."/>
            <person name="Smit S."/>
            <person name="Geurts R."/>
        </authorList>
    </citation>
    <scope>NUCLEOTIDE SEQUENCE [LARGE SCALE GENOMIC DNA]</scope>
    <source>
        <strain evidence="2">cv. RG33-2</strain>
    </source>
</reference>
<keyword evidence="2" id="KW-1185">Reference proteome</keyword>
<dbReference type="AlphaFoldDB" id="A0A2P5E9B5"/>
<organism evidence="1 2">
    <name type="scientific">Trema orientale</name>
    <name type="common">Charcoal tree</name>
    <name type="synonym">Celtis orientalis</name>
    <dbReference type="NCBI Taxonomy" id="63057"/>
    <lineage>
        <taxon>Eukaryota</taxon>
        <taxon>Viridiplantae</taxon>
        <taxon>Streptophyta</taxon>
        <taxon>Embryophyta</taxon>
        <taxon>Tracheophyta</taxon>
        <taxon>Spermatophyta</taxon>
        <taxon>Magnoliopsida</taxon>
        <taxon>eudicotyledons</taxon>
        <taxon>Gunneridae</taxon>
        <taxon>Pentapetalae</taxon>
        <taxon>rosids</taxon>
        <taxon>fabids</taxon>
        <taxon>Rosales</taxon>
        <taxon>Cannabaceae</taxon>
        <taxon>Trema</taxon>
    </lineage>
</organism>
<sequence length="120" mass="13383">MSYSIQHRTPICVSVLPKLSPMGKGCSQNASFVPKTGAEKIDDQDVDPTPPAVTACPLVRVDSNNYYDWSFGAENMRPKELKECFNDGVNLNNNEDDLGRANNEKELITNRKTLQISIHE</sequence>
<accession>A0A2P5E9B5</accession>
<dbReference type="InParanoid" id="A0A2P5E9B5"/>
<protein>
    <submittedName>
        <fullName evidence="1">Uncharacterized protein</fullName>
    </submittedName>
</protein>
<name>A0A2P5E9B5_TREOI</name>
<gene>
    <name evidence="1" type="ORF">TorRG33x02_220990</name>
</gene>
<dbReference type="EMBL" id="JXTC01000202">
    <property type="protein sequence ID" value="PON82104.1"/>
    <property type="molecule type" value="Genomic_DNA"/>
</dbReference>
<evidence type="ECO:0000313" key="2">
    <source>
        <dbReference type="Proteomes" id="UP000237000"/>
    </source>
</evidence>
<proteinExistence type="predicted"/>
<evidence type="ECO:0000313" key="1">
    <source>
        <dbReference type="EMBL" id="PON82104.1"/>
    </source>
</evidence>
<dbReference type="Proteomes" id="UP000237000">
    <property type="component" value="Unassembled WGS sequence"/>
</dbReference>